<evidence type="ECO:0000313" key="3">
    <source>
        <dbReference type="Proteomes" id="UP000603912"/>
    </source>
</evidence>
<evidence type="ECO:0008006" key="4">
    <source>
        <dbReference type="Google" id="ProtNLM"/>
    </source>
</evidence>
<dbReference type="PANTHER" id="PTHR36302:SF1">
    <property type="entry name" value="COPPER CHAPERONE PCU(A)C"/>
    <property type="match status" value="1"/>
</dbReference>
<dbReference type="EMBL" id="BMES01000001">
    <property type="protein sequence ID" value="GGH15035.1"/>
    <property type="molecule type" value="Genomic_DNA"/>
</dbReference>
<evidence type="ECO:0000313" key="2">
    <source>
        <dbReference type="EMBL" id="GGH15035.1"/>
    </source>
</evidence>
<evidence type="ECO:0000256" key="1">
    <source>
        <dbReference type="SAM" id="SignalP"/>
    </source>
</evidence>
<organism evidence="2 3">
    <name type="scientific">Alsobacter metallidurans</name>
    <dbReference type="NCBI Taxonomy" id="340221"/>
    <lineage>
        <taxon>Bacteria</taxon>
        <taxon>Pseudomonadati</taxon>
        <taxon>Pseudomonadota</taxon>
        <taxon>Alphaproteobacteria</taxon>
        <taxon>Hyphomicrobiales</taxon>
        <taxon>Alsobacteraceae</taxon>
        <taxon>Alsobacter</taxon>
    </lineage>
</organism>
<feature type="signal peptide" evidence="1">
    <location>
        <begin position="1"/>
        <end position="20"/>
    </location>
</feature>
<dbReference type="SUPFAM" id="SSF110087">
    <property type="entry name" value="DR1885-like metal-binding protein"/>
    <property type="match status" value="1"/>
</dbReference>
<dbReference type="RefSeq" id="WP_188517008.1">
    <property type="nucleotide sequence ID" value="NZ_BMES01000001.1"/>
</dbReference>
<keyword evidence="3" id="KW-1185">Reference proteome</keyword>
<name>A0A917MH41_9HYPH</name>
<dbReference type="AlphaFoldDB" id="A0A917MH41"/>
<dbReference type="PANTHER" id="PTHR36302">
    <property type="entry name" value="BLR7088 PROTEIN"/>
    <property type="match status" value="1"/>
</dbReference>
<sequence>MRCITQVFILLSGIIPTALAAEAHDYRLETLAIEHPWARARTSGSNLEGPRMSITNTGVSGDRLLEVRSPAGRVSILERDTIAYAEALLHETASGVEIPAGTTVSLGPGKRWSLAWAGRAPQLRAGKKVRLTLVFVLAGTVKIEAFIEPIEDASRRWAKLRPLSLVLQQSARL</sequence>
<dbReference type="InterPro" id="IPR036182">
    <property type="entry name" value="PCuAC_sf"/>
</dbReference>
<dbReference type="InterPro" id="IPR007410">
    <property type="entry name" value="LpqE-like"/>
</dbReference>
<feature type="chain" id="PRO_5036757736" description="Copper chaperone PCu(A)C" evidence="1">
    <location>
        <begin position="21"/>
        <end position="173"/>
    </location>
</feature>
<proteinExistence type="predicted"/>
<protein>
    <recommendedName>
        <fullName evidence="4">Copper chaperone PCu(A)C</fullName>
    </recommendedName>
</protein>
<dbReference type="Proteomes" id="UP000603912">
    <property type="component" value="Unassembled WGS sequence"/>
</dbReference>
<reference evidence="2" key="1">
    <citation type="journal article" date="2014" name="Int. J. Syst. Evol. Microbiol.">
        <title>Complete genome sequence of Corynebacterium casei LMG S-19264T (=DSM 44701T), isolated from a smear-ripened cheese.</title>
        <authorList>
            <consortium name="US DOE Joint Genome Institute (JGI-PGF)"/>
            <person name="Walter F."/>
            <person name="Albersmeier A."/>
            <person name="Kalinowski J."/>
            <person name="Ruckert C."/>
        </authorList>
    </citation>
    <scope>NUCLEOTIDE SEQUENCE</scope>
    <source>
        <strain evidence="2">CGMCC 1.12214</strain>
    </source>
</reference>
<keyword evidence="1" id="KW-0732">Signal</keyword>
<dbReference type="InterPro" id="IPR058248">
    <property type="entry name" value="Lxx211020-like"/>
</dbReference>
<dbReference type="Gene3D" id="2.60.40.1890">
    <property type="entry name" value="PCu(A)C copper chaperone"/>
    <property type="match status" value="1"/>
</dbReference>
<comment type="caution">
    <text evidence="2">The sequence shown here is derived from an EMBL/GenBank/DDBJ whole genome shotgun (WGS) entry which is preliminary data.</text>
</comment>
<accession>A0A917MH41</accession>
<gene>
    <name evidence="2" type="ORF">GCM10007036_14750</name>
</gene>
<reference evidence="2" key="2">
    <citation type="submission" date="2020-09" db="EMBL/GenBank/DDBJ databases">
        <authorList>
            <person name="Sun Q."/>
            <person name="Zhou Y."/>
        </authorList>
    </citation>
    <scope>NUCLEOTIDE SEQUENCE</scope>
    <source>
        <strain evidence="2">CGMCC 1.12214</strain>
    </source>
</reference>
<dbReference type="Pfam" id="PF04314">
    <property type="entry name" value="PCuAC"/>
    <property type="match status" value="1"/>
</dbReference>